<organism evidence="2">
    <name type="scientific">Menopon gallinae</name>
    <name type="common">poultry shaft louse</name>
    <dbReference type="NCBI Taxonomy" id="328185"/>
    <lineage>
        <taxon>Eukaryota</taxon>
        <taxon>Metazoa</taxon>
        <taxon>Ecdysozoa</taxon>
        <taxon>Arthropoda</taxon>
        <taxon>Hexapoda</taxon>
        <taxon>Insecta</taxon>
        <taxon>Pterygota</taxon>
        <taxon>Neoptera</taxon>
        <taxon>Paraneoptera</taxon>
        <taxon>Psocodea</taxon>
        <taxon>Troctomorpha</taxon>
        <taxon>Phthiraptera</taxon>
        <taxon>Amblycera</taxon>
        <taxon>Menoponidae</taxon>
        <taxon>Menopon</taxon>
    </lineage>
</organism>
<evidence type="ECO:0008006" key="3">
    <source>
        <dbReference type="Google" id="ProtNLM"/>
    </source>
</evidence>
<accession>A0AAW2IDI7</accession>
<feature type="region of interest" description="Disordered" evidence="1">
    <location>
        <begin position="187"/>
        <end position="270"/>
    </location>
</feature>
<gene>
    <name evidence="2" type="ORF">PYX00_001624</name>
</gene>
<feature type="compositionally biased region" description="Basic and acidic residues" evidence="1">
    <location>
        <begin position="207"/>
        <end position="216"/>
    </location>
</feature>
<dbReference type="AlphaFoldDB" id="A0AAW2IDI7"/>
<reference evidence="2" key="1">
    <citation type="journal article" date="2024" name="Gigascience">
        <title>Chromosome-level genome of the poultry shaft louse Menopon gallinae provides insight into the host-switching and adaptive evolution of parasitic lice.</title>
        <authorList>
            <person name="Xu Y."/>
            <person name="Ma L."/>
            <person name="Liu S."/>
            <person name="Liang Y."/>
            <person name="Liu Q."/>
            <person name="He Z."/>
            <person name="Tian L."/>
            <person name="Duan Y."/>
            <person name="Cai W."/>
            <person name="Li H."/>
            <person name="Song F."/>
        </authorList>
    </citation>
    <scope>NUCLEOTIDE SEQUENCE</scope>
    <source>
        <strain evidence="2">Cailab_2023a</strain>
    </source>
</reference>
<evidence type="ECO:0000313" key="2">
    <source>
        <dbReference type="EMBL" id="KAL0280284.1"/>
    </source>
</evidence>
<feature type="compositionally biased region" description="Basic and acidic residues" evidence="1">
    <location>
        <begin position="227"/>
        <end position="251"/>
    </location>
</feature>
<dbReference type="EMBL" id="JARGDH010000001">
    <property type="protein sequence ID" value="KAL0280284.1"/>
    <property type="molecule type" value="Genomic_DNA"/>
</dbReference>
<proteinExistence type="predicted"/>
<dbReference type="CDD" id="cd14279">
    <property type="entry name" value="CUE"/>
    <property type="match status" value="1"/>
</dbReference>
<evidence type="ECO:0000256" key="1">
    <source>
        <dbReference type="SAM" id="MobiDB-lite"/>
    </source>
</evidence>
<sequence>MARSIGKIMGTTAFQQRLQQNSIENSLIPNTDELVGKISATFPTVSETHIRCLLKKYLKGVFPTVEETLLLDMLATEDNNVMKAAEKLKTLGFERRDTPPPRLTLRKKEEEEALAVKKMEVEKEKLEIQKPTPPPRMKTLEEKGRMQARLQGLYSEVPERLIQIAMESAEYDEEKARHILMLQTYEEKENKPEGSKGLGSEDVGDGSSKKTLDGSDGKAALSRQMGAKKDGAQLKKDGTEKKIKSKKDVPKVSRGTSTTEDQEFKSPYLYKPDGRNVLLRKGPNDQLLLPDYMTWNGPNPELRLGHDKSLAKGANKSILSEKRFSAKGANKELRKGPLSGLAKGSIYSQMTGCVTGESRGQ</sequence>
<comment type="caution">
    <text evidence="2">The sequence shown here is derived from an EMBL/GenBank/DDBJ whole genome shotgun (WGS) entry which is preliminary data.</text>
</comment>
<name>A0AAW2IDI7_9NEOP</name>
<protein>
    <recommendedName>
        <fullName evidence="3">CUE domain-containing protein</fullName>
    </recommendedName>
</protein>